<gene>
    <name evidence="1" type="ORF">J5X75_42545</name>
</gene>
<dbReference type="EMBL" id="JAGFNS010000055">
    <property type="protein sequence ID" value="MBO3744189.1"/>
    <property type="molecule type" value="Genomic_DNA"/>
</dbReference>
<reference evidence="1 2" key="1">
    <citation type="submission" date="2021-03" db="EMBL/GenBank/DDBJ databases">
        <title>Actinoplanes flavus sp. nov., a novel actinomycete isolated from Coconut Palm rhizosphere soil.</title>
        <authorList>
            <person name="Luo X."/>
        </authorList>
    </citation>
    <scope>NUCLEOTIDE SEQUENCE [LARGE SCALE GENOMIC DNA]</scope>
    <source>
        <strain evidence="1 2">NEAU-H7</strain>
    </source>
</reference>
<accession>A0ABS3V046</accession>
<organism evidence="1 2">
    <name type="scientific">Actinoplanes flavus</name>
    <dbReference type="NCBI Taxonomy" id="2820290"/>
    <lineage>
        <taxon>Bacteria</taxon>
        <taxon>Bacillati</taxon>
        <taxon>Actinomycetota</taxon>
        <taxon>Actinomycetes</taxon>
        <taxon>Micromonosporales</taxon>
        <taxon>Micromonosporaceae</taxon>
        <taxon>Actinoplanes</taxon>
    </lineage>
</organism>
<dbReference type="Proteomes" id="UP000679690">
    <property type="component" value="Unassembled WGS sequence"/>
</dbReference>
<name>A0ABS3V046_9ACTN</name>
<sequence>MIASPAEAAPAKPTTAALQTEVNRLTNIQRTKHGCPALKADAKLIKA</sequence>
<keyword evidence="2" id="KW-1185">Reference proteome</keyword>
<feature type="non-terminal residue" evidence="1">
    <location>
        <position position="47"/>
    </location>
</feature>
<proteinExistence type="predicted"/>
<protein>
    <submittedName>
        <fullName evidence="1">CAP domain-containing protein</fullName>
    </submittedName>
</protein>
<dbReference type="InterPro" id="IPR035940">
    <property type="entry name" value="CAP_sf"/>
</dbReference>
<dbReference type="Gene3D" id="3.40.33.10">
    <property type="entry name" value="CAP"/>
    <property type="match status" value="1"/>
</dbReference>
<evidence type="ECO:0000313" key="2">
    <source>
        <dbReference type="Proteomes" id="UP000679690"/>
    </source>
</evidence>
<comment type="caution">
    <text evidence="1">The sequence shown here is derived from an EMBL/GenBank/DDBJ whole genome shotgun (WGS) entry which is preliminary data.</text>
</comment>
<evidence type="ECO:0000313" key="1">
    <source>
        <dbReference type="EMBL" id="MBO3744189.1"/>
    </source>
</evidence>